<dbReference type="AlphaFoldDB" id="A0A8S2PA78"/>
<dbReference type="EMBL" id="CAJOBA010037443">
    <property type="protein sequence ID" value="CAF4042327.1"/>
    <property type="molecule type" value="Genomic_DNA"/>
</dbReference>
<evidence type="ECO:0000313" key="4">
    <source>
        <dbReference type="EMBL" id="CAF1234235.1"/>
    </source>
</evidence>
<dbReference type="SMART" id="SM00560">
    <property type="entry name" value="LamGL"/>
    <property type="match status" value="1"/>
</dbReference>
<feature type="domain" description="LamG-like jellyroll fold" evidence="3">
    <location>
        <begin position="319"/>
        <end position="462"/>
    </location>
</feature>
<comment type="caution">
    <text evidence="5">The sequence shown here is derived from an EMBL/GenBank/DDBJ whole genome shotgun (WGS) entry which is preliminary data.</text>
</comment>
<organism evidence="5 6">
    <name type="scientific">Didymodactylos carnosus</name>
    <dbReference type="NCBI Taxonomy" id="1234261"/>
    <lineage>
        <taxon>Eukaryota</taxon>
        <taxon>Metazoa</taxon>
        <taxon>Spiralia</taxon>
        <taxon>Gnathifera</taxon>
        <taxon>Rotifera</taxon>
        <taxon>Eurotatoria</taxon>
        <taxon>Bdelloidea</taxon>
        <taxon>Philodinida</taxon>
        <taxon>Philodinidae</taxon>
        <taxon>Didymodactylos</taxon>
    </lineage>
</organism>
<gene>
    <name evidence="4" type="ORF">OVA965_LOCUS25528</name>
    <name evidence="5" type="ORF">TMI583_LOCUS26259</name>
</gene>
<dbReference type="PANTHER" id="PTHR42535">
    <property type="entry name" value="OOKINETE PROTEIN, PUTATIVE-RELATED"/>
    <property type="match status" value="1"/>
</dbReference>
<dbReference type="InterPro" id="IPR006558">
    <property type="entry name" value="LamG-like"/>
</dbReference>
<dbReference type="InterPro" id="IPR013320">
    <property type="entry name" value="ConA-like_dom_sf"/>
</dbReference>
<sequence length="470" mass="51059">PQPQQRLQHPQLSALRVEHQLQAHYSVDKTVRFLGEAATATTTTTTTTTTNAPFTTLILWAFDGNTNDYSGVYNGVPLNSPTYVSPGYTGYGSKIYFQGALNQSVRVTYPVLNLAYTSLSIEAWIYPFNVSTNADDSIFSQCQALATDQCLHFVLASGYLRMRFYNDGSQGVTLFQPNRWYHIACVYDYTLTAQIVYVNGVLDGSYSPSGPYQGTSGLFEIGIATVNYNIVTQPFNGYMDQVLFTPRAKNATEILNDATLTAYYSFDGGLYLDSGPLWINGTGVSVNRTTGRVNQALSFATSSSYFQATGFTLLGTVNQSFSIALWIKPTTVSGGATIVHTSGLTTRTGWCIPMIGLSSSGNVITQNWNNGLVSVTGPVLSVNVWTHIVETYSFTNGVRMYVNGALYGATTSFSYYASGTPNTITLGNPLSGSACASSPVLPGQFYGAMDEFRLYSRELNSTDVYSLAHP</sequence>
<protein>
    <recommendedName>
        <fullName evidence="3">LamG-like jellyroll fold domain-containing protein</fullName>
    </recommendedName>
</protein>
<dbReference type="PANTHER" id="PTHR42535:SF2">
    <property type="entry name" value="CHROMOSOME UNDETERMINED SCAFFOLD_146, WHOLE GENOME SHOTGUN SEQUENCE"/>
    <property type="match status" value="1"/>
</dbReference>
<keyword evidence="2" id="KW-1015">Disulfide bond</keyword>
<evidence type="ECO:0000313" key="6">
    <source>
        <dbReference type="Proteomes" id="UP000682733"/>
    </source>
</evidence>
<feature type="non-terminal residue" evidence="5">
    <location>
        <position position="470"/>
    </location>
</feature>
<evidence type="ECO:0000256" key="1">
    <source>
        <dbReference type="ARBA" id="ARBA00022729"/>
    </source>
</evidence>
<evidence type="ECO:0000256" key="2">
    <source>
        <dbReference type="ARBA" id="ARBA00023157"/>
    </source>
</evidence>
<keyword evidence="1" id="KW-0732">Signal</keyword>
<accession>A0A8S2PA78</accession>
<dbReference type="Proteomes" id="UP000677228">
    <property type="component" value="Unassembled WGS sequence"/>
</dbReference>
<reference evidence="5" key="1">
    <citation type="submission" date="2021-02" db="EMBL/GenBank/DDBJ databases">
        <authorList>
            <person name="Nowell W R."/>
        </authorList>
    </citation>
    <scope>NUCLEOTIDE SEQUENCE</scope>
</reference>
<proteinExistence type="predicted"/>
<dbReference type="Gene3D" id="2.60.120.200">
    <property type="match status" value="2"/>
</dbReference>
<dbReference type="SUPFAM" id="SSF49899">
    <property type="entry name" value="Concanavalin A-like lectins/glucanases"/>
    <property type="match status" value="2"/>
</dbReference>
<dbReference type="EMBL" id="CAJNOK010015897">
    <property type="protein sequence ID" value="CAF1234235.1"/>
    <property type="molecule type" value="Genomic_DNA"/>
</dbReference>
<evidence type="ECO:0000259" key="3">
    <source>
        <dbReference type="SMART" id="SM00560"/>
    </source>
</evidence>
<name>A0A8S2PA78_9BILA</name>
<evidence type="ECO:0000313" key="5">
    <source>
        <dbReference type="EMBL" id="CAF4042327.1"/>
    </source>
</evidence>
<dbReference type="Pfam" id="PF13385">
    <property type="entry name" value="Laminin_G_3"/>
    <property type="match status" value="2"/>
</dbReference>
<dbReference type="Proteomes" id="UP000682733">
    <property type="component" value="Unassembled WGS sequence"/>
</dbReference>